<dbReference type="KEGG" id="vg:3192561"/>
<dbReference type="InterPro" id="IPR006522">
    <property type="entry name" value="Phage_virion_morphogenesis"/>
</dbReference>
<protein>
    <recommendedName>
        <fullName evidence="3">Virion morphogenesis protein</fullName>
    </recommendedName>
</protein>
<dbReference type="NCBIfam" id="TIGR01635">
    <property type="entry name" value="tail_comp_S"/>
    <property type="match status" value="1"/>
</dbReference>
<name>Q5ZQY1_9CAUD</name>
<dbReference type="EMBL" id="AF232233">
    <property type="protein sequence ID" value="AAQ13953.1"/>
    <property type="molecule type" value="Genomic_DNA"/>
</dbReference>
<evidence type="ECO:0000313" key="2">
    <source>
        <dbReference type="Proteomes" id="UP000002116"/>
    </source>
</evidence>
<dbReference type="Pfam" id="PF05069">
    <property type="entry name" value="Phage_tail_S"/>
    <property type="match status" value="1"/>
</dbReference>
<dbReference type="RefSeq" id="YP_164071.1">
    <property type="nucleotide sequence ID" value="NC_006548.1"/>
</dbReference>
<dbReference type="OrthoDB" id="12183at10239"/>
<dbReference type="Proteomes" id="UP000002116">
    <property type="component" value="Segment"/>
</dbReference>
<gene>
    <name evidence="1" type="ORF">B3ORF35</name>
</gene>
<evidence type="ECO:0008006" key="3">
    <source>
        <dbReference type="Google" id="ProtNLM"/>
    </source>
</evidence>
<evidence type="ECO:0000313" key="1">
    <source>
        <dbReference type="EMBL" id="AAQ13953.1"/>
    </source>
</evidence>
<dbReference type="GeneID" id="3192561"/>
<accession>Q5ZQY1</accession>
<keyword evidence="2" id="KW-1185">Reference proteome</keyword>
<organism evidence="1 2">
    <name type="scientific">Pseudomonas phage B3</name>
    <dbReference type="NCBI Taxonomy" id="151599"/>
    <lineage>
        <taxon>Viruses</taxon>
        <taxon>Duplodnaviria</taxon>
        <taxon>Heunggongvirae</taxon>
        <taxon>Uroviricota</taxon>
        <taxon>Caudoviricetes</taxon>
        <taxon>Guarnerosvirinae</taxon>
        <taxon>Beetrevirus</taxon>
        <taxon>Beetrevirus B3</taxon>
    </lineage>
</organism>
<proteinExistence type="predicted"/>
<sequence>MAGITLEWDGRRALDVLNAGSAALGDPSGLLQDIGELLLNIHRRRFQAQVSPDGTPWQPLSPAYLRRKRKNRDKILTLDGHLRNLLRYQLDGSELLFGSDRPYAAIHHFGGTIQRQARSSTVYFRQNERTGEVGREFVPRRRSNFAQDVQIGPYTIQMPARPWLGTSSQDDDTILQRVERYLQRALRERA</sequence>
<reference evidence="1 2" key="1">
    <citation type="journal article" date="2004" name="J. Bacteriol.">
        <title>Complete genomic sequence of bacteriophage B3, a Mu-like phage of Pseudomonas aeruginosa.</title>
        <authorList>
            <person name="Braid M.D."/>
            <person name="Silhavy J.L."/>
            <person name="Kitts C.L."/>
            <person name="Cano R.J."/>
            <person name="Howe M.M."/>
        </authorList>
    </citation>
    <scope>NUCLEOTIDE SEQUENCE</scope>
    <source>
        <strain evidence="1">ATCC15692-B1</strain>
    </source>
</reference>